<sequence length="165" mass="19923">MERAVLNCSFCGSQIRTNSTVCESCWTIIDENPEKMMFFTIMDVMKEKIELYKSLTRERLFMLREDIICSIDEEYQKYYQLLCLNIKKFEIFEEFLLTFDECPIPDWLIKKWSQKEEMMKLLKIEKFKMMQVNSQEIQEGFRQAANGDFVFFREILKSINQDMST</sequence>
<reference evidence="1" key="1">
    <citation type="submission" date="2021-09" db="EMBL/GenBank/DDBJ databases">
        <authorList>
            <consortium name="AG Swart"/>
            <person name="Singh M."/>
            <person name="Singh A."/>
            <person name="Seah K."/>
            <person name="Emmerich C."/>
        </authorList>
    </citation>
    <scope>NUCLEOTIDE SEQUENCE</scope>
    <source>
        <strain evidence="1">ATCC30299</strain>
    </source>
</reference>
<gene>
    <name evidence="1" type="ORF">BSTOLATCC_MIC63978</name>
</gene>
<dbReference type="EMBL" id="CAJZBQ010000062">
    <property type="protein sequence ID" value="CAG9335508.1"/>
    <property type="molecule type" value="Genomic_DNA"/>
</dbReference>
<evidence type="ECO:0000313" key="2">
    <source>
        <dbReference type="Proteomes" id="UP001162131"/>
    </source>
</evidence>
<protein>
    <submittedName>
        <fullName evidence="1">Uncharacterized protein</fullName>
    </submittedName>
</protein>
<dbReference type="AlphaFoldDB" id="A0AAU9KCU4"/>
<accession>A0AAU9KCU4</accession>
<proteinExistence type="predicted"/>
<evidence type="ECO:0000313" key="1">
    <source>
        <dbReference type="EMBL" id="CAG9335508.1"/>
    </source>
</evidence>
<dbReference type="Proteomes" id="UP001162131">
    <property type="component" value="Unassembled WGS sequence"/>
</dbReference>
<organism evidence="1 2">
    <name type="scientific">Blepharisma stoltei</name>
    <dbReference type="NCBI Taxonomy" id="1481888"/>
    <lineage>
        <taxon>Eukaryota</taxon>
        <taxon>Sar</taxon>
        <taxon>Alveolata</taxon>
        <taxon>Ciliophora</taxon>
        <taxon>Postciliodesmatophora</taxon>
        <taxon>Heterotrichea</taxon>
        <taxon>Heterotrichida</taxon>
        <taxon>Blepharismidae</taxon>
        <taxon>Blepharisma</taxon>
    </lineage>
</organism>
<keyword evidence="2" id="KW-1185">Reference proteome</keyword>
<name>A0AAU9KCU4_9CILI</name>
<comment type="caution">
    <text evidence="1">The sequence shown here is derived from an EMBL/GenBank/DDBJ whole genome shotgun (WGS) entry which is preliminary data.</text>
</comment>